<organism evidence="1">
    <name type="scientific">marine metagenome</name>
    <dbReference type="NCBI Taxonomy" id="408172"/>
    <lineage>
        <taxon>unclassified sequences</taxon>
        <taxon>metagenomes</taxon>
        <taxon>ecological metagenomes</taxon>
    </lineage>
</organism>
<dbReference type="AlphaFoldDB" id="A0A381UXY4"/>
<reference evidence="1" key="1">
    <citation type="submission" date="2018-05" db="EMBL/GenBank/DDBJ databases">
        <authorList>
            <person name="Lanie J.A."/>
            <person name="Ng W.-L."/>
            <person name="Kazmierczak K.M."/>
            <person name="Andrzejewski T.M."/>
            <person name="Davidsen T.M."/>
            <person name="Wayne K.J."/>
            <person name="Tettelin H."/>
            <person name="Glass J.I."/>
            <person name="Rusch D."/>
            <person name="Podicherti R."/>
            <person name="Tsui H.-C.T."/>
            <person name="Winkler M.E."/>
        </authorList>
    </citation>
    <scope>NUCLEOTIDE SEQUENCE</scope>
</reference>
<sequence length="64" mass="7471">MDTGSIFITQGHYAVSNAHLNWTIKSHFTNQTNFLLWFKPHFSQPELKFITTLKTDNSPDLGWF</sequence>
<evidence type="ECO:0000313" key="1">
    <source>
        <dbReference type="EMBL" id="SVA32468.1"/>
    </source>
</evidence>
<gene>
    <name evidence="1" type="ORF">METZ01_LOCUS85322</name>
</gene>
<proteinExistence type="predicted"/>
<dbReference type="EMBL" id="UINC01007286">
    <property type="protein sequence ID" value="SVA32468.1"/>
    <property type="molecule type" value="Genomic_DNA"/>
</dbReference>
<accession>A0A381UXY4</accession>
<name>A0A381UXY4_9ZZZZ</name>
<protein>
    <submittedName>
        <fullName evidence="1">Uncharacterized protein</fullName>
    </submittedName>
</protein>